<dbReference type="EMBL" id="VZDO01000007">
    <property type="protein sequence ID" value="KAB0679961.1"/>
    <property type="molecule type" value="Genomic_DNA"/>
</dbReference>
<organism evidence="2 3">
    <name type="scientific">Plantimonas leprariae</name>
    <dbReference type="NCBI Taxonomy" id="2615207"/>
    <lineage>
        <taxon>Bacteria</taxon>
        <taxon>Pseudomonadati</taxon>
        <taxon>Pseudomonadota</taxon>
        <taxon>Alphaproteobacteria</taxon>
        <taxon>Hyphomicrobiales</taxon>
        <taxon>Aurantimonadaceae</taxon>
        <taxon>Plantimonas</taxon>
    </lineage>
</organism>
<dbReference type="Proteomes" id="UP000432089">
    <property type="component" value="Unassembled WGS sequence"/>
</dbReference>
<reference evidence="2 3" key="1">
    <citation type="submission" date="2019-09" db="EMBL/GenBank/DDBJ databases">
        <title>YIM 132180 draft genome.</title>
        <authorList>
            <person name="Zhang K."/>
        </authorList>
    </citation>
    <scope>NUCLEOTIDE SEQUENCE [LARGE SCALE GENOMIC DNA]</scope>
    <source>
        <strain evidence="2 3">YIM 132180</strain>
    </source>
</reference>
<dbReference type="RefSeq" id="WP_150969652.1">
    <property type="nucleotide sequence ID" value="NZ_VZDO01000007.1"/>
</dbReference>
<dbReference type="InterPro" id="IPR010679">
    <property type="entry name" value="DUF1254"/>
</dbReference>
<keyword evidence="3" id="KW-1185">Reference proteome</keyword>
<evidence type="ECO:0000259" key="1">
    <source>
        <dbReference type="Pfam" id="PF06863"/>
    </source>
</evidence>
<evidence type="ECO:0000313" key="2">
    <source>
        <dbReference type="EMBL" id="KAB0679961.1"/>
    </source>
</evidence>
<protein>
    <submittedName>
        <fullName evidence="2">DUF1254 domain-containing protein</fullName>
    </submittedName>
</protein>
<comment type="caution">
    <text evidence="2">The sequence shown here is derived from an EMBL/GenBank/DDBJ whole genome shotgun (WGS) entry which is preliminary data.</text>
</comment>
<feature type="domain" description="DUF1254" evidence="1">
    <location>
        <begin position="68"/>
        <end position="188"/>
    </location>
</feature>
<dbReference type="AlphaFoldDB" id="A0A7V7PPP1"/>
<gene>
    <name evidence="2" type="ORF">F6X38_10330</name>
</gene>
<evidence type="ECO:0000313" key="3">
    <source>
        <dbReference type="Proteomes" id="UP000432089"/>
    </source>
</evidence>
<accession>A0A7V7PPP1</accession>
<proteinExistence type="predicted"/>
<dbReference type="PIRSF" id="PIRSF010244">
    <property type="entry name" value="UCP010244_imp"/>
    <property type="match status" value="1"/>
</dbReference>
<dbReference type="InterPro" id="IPR014456">
    <property type="entry name" value="UCP010244_IM"/>
</dbReference>
<sequence>MFKVFATLLAGLVGAAIVHICVVFAMPALASNNSWGRLGQLGPMFGVVRIDPQRTQATGGDDGGSGRRAFAFVDPAFVTASCRFDLEDGPVRLTSDAPASFWSASIYTRRGDNVYSINDRSSVGGRFDLLVGSSEQLVDTKATSPDPNETMIPVEFAETEGYMTIRALVDDESVRPEADAFLRGLKCATADEAAASGDGQPAD</sequence>
<dbReference type="Pfam" id="PF06863">
    <property type="entry name" value="DUF1254"/>
    <property type="match status" value="1"/>
</dbReference>
<name>A0A7V7PPP1_9HYPH</name>